<gene>
    <name evidence="3" type="ORF">C2G38_2041503</name>
</gene>
<accession>A0A397UZ30</accession>
<comment type="caution">
    <text evidence="3">The sequence shown here is derived from an EMBL/GenBank/DDBJ whole genome shotgun (WGS) entry which is preliminary data.</text>
</comment>
<evidence type="ECO:0000259" key="2">
    <source>
        <dbReference type="Pfam" id="PF20700"/>
    </source>
</evidence>
<dbReference type="OrthoDB" id="2421353at2759"/>
<dbReference type="EMBL" id="QKWP01000985">
    <property type="protein sequence ID" value="RIB12833.1"/>
    <property type="molecule type" value="Genomic_DNA"/>
</dbReference>
<dbReference type="Pfam" id="PF20700">
    <property type="entry name" value="Mutator"/>
    <property type="match status" value="1"/>
</dbReference>
<dbReference type="AlphaFoldDB" id="A0A397UZ30"/>
<evidence type="ECO:0000256" key="1">
    <source>
        <dbReference type="SAM" id="Coils"/>
    </source>
</evidence>
<sequence>MGNCKWIQRLLELNSDRIKYKRQTKNLFVSEQSQYLQLLPQHATLPNNYDKTNKQLSLYQLLTVNGIEPDVNEKVYVPLIPGYIIYTYYGVYLKISLEWNEVQQMIFYKWIDYGDDWKFITEQKSQSLPDNLNSLRNHLQSVPIKYKEKKRITIINSVKNKASKLESSEDIQAGLPIKAEGWNTSSSVTQALGIQLQEVRNELKNTKKKLHRSLETIQKLNAELCSNLDSESEGTISDENNENSNLSSTNTIQLMVNNLIKNGKLGSTIFVNTDIYLTLILNQPCPICYTAEITNKKPSITVNGLGIKIIIKCLNCKATTEHSNESPEMDFSTSIAAAGLVGGVNREEWRSMLALVGITQQSGKSQYFAKQDKLFDGLKNEAVNSAQKALHKVLDKLIENKQFNLEVSFDCQWSHVREAPAASGEFIYNGFLNENDHKSIIGFHVAEKSRKYQKTDGQVVTINEGNHYGSSSSMEHLILITIIEQISPVLETSEIVLDVCIDGDLNSNKTLGSQKIVHKICADLKHKAKNVRAKIAKNNKWKHLESPIMKYYVQCVYAATARANDPNLPTPTEQDLFKMQTEVVIAHLQNNHDDCWNEDKD</sequence>
<keyword evidence="4" id="KW-1185">Reference proteome</keyword>
<organism evidence="3 4">
    <name type="scientific">Gigaspora rosea</name>
    <dbReference type="NCBI Taxonomy" id="44941"/>
    <lineage>
        <taxon>Eukaryota</taxon>
        <taxon>Fungi</taxon>
        <taxon>Fungi incertae sedis</taxon>
        <taxon>Mucoromycota</taxon>
        <taxon>Glomeromycotina</taxon>
        <taxon>Glomeromycetes</taxon>
        <taxon>Diversisporales</taxon>
        <taxon>Gigasporaceae</taxon>
        <taxon>Gigaspora</taxon>
    </lineage>
</organism>
<protein>
    <recommendedName>
        <fullName evidence="2">Mutator-like transposase domain-containing protein</fullName>
    </recommendedName>
</protein>
<feature type="domain" description="Mutator-like transposase" evidence="2">
    <location>
        <begin position="301"/>
        <end position="597"/>
    </location>
</feature>
<proteinExistence type="predicted"/>
<reference evidence="3 4" key="1">
    <citation type="submission" date="2018-06" db="EMBL/GenBank/DDBJ databases">
        <title>Comparative genomics reveals the genomic features of Rhizophagus irregularis, R. cerebriforme, R. diaphanum and Gigaspora rosea, and their symbiotic lifestyle signature.</title>
        <authorList>
            <person name="Morin E."/>
            <person name="San Clemente H."/>
            <person name="Chen E.C.H."/>
            <person name="De La Providencia I."/>
            <person name="Hainaut M."/>
            <person name="Kuo A."/>
            <person name="Kohler A."/>
            <person name="Murat C."/>
            <person name="Tang N."/>
            <person name="Roy S."/>
            <person name="Loubradou J."/>
            <person name="Henrissat B."/>
            <person name="Grigoriev I.V."/>
            <person name="Corradi N."/>
            <person name="Roux C."/>
            <person name="Martin F.M."/>
        </authorList>
    </citation>
    <scope>NUCLEOTIDE SEQUENCE [LARGE SCALE GENOMIC DNA]</scope>
    <source>
        <strain evidence="3 4">DAOM 194757</strain>
    </source>
</reference>
<dbReference type="Proteomes" id="UP000266673">
    <property type="component" value="Unassembled WGS sequence"/>
</dbReference>
<name>A0A397UZ30_9GLOM</name>
<keyword evidence="1" id="KW-0175">Coiled coil</keyword>
<dbReference type="InterPro" id="IPR049012">
    <property type="entry name" value="Mutator_transp_dom"/>
</dbReference>
<evidence type="ECO:0000313" key="3">
    <source>
        <dbReference type="EMBL" id="RIB12833.1"/>
    </source>
</evidence>
<evidence type="ECO:0000313" key="4">
    <source>
        <dbReference type="Proteomes" id="UP000266673"/>
    </source>
</evidence>
<feature type="coiled-coil region" evidence="1">
    <location>
        <begin position="189"/>
        <end position="223"/>
    </location>
</feature>